<dbReference type="AlphaFoldDB" id="E7GA22"/>
<dbReference type="InterPro" id="IPR003661">
    <property type="entry name" value="HisK_dim/P_dom"/>
</dbReference>
<proteinExistence type="predicted"/>
<dbReference type="EMBL" id="ADKX01000030">
    <property type="protein sequence ID" value="EFW05030.1"/>
    <property type="molecule type" value="Genomic_DNA"/>
</dbReference>
<dbReference type="GO" id="GO:0005524">
    <property type="term" value="F:ATP binding"/>
    <property type="evidence" value="ECO:0007669"/>
    <property type="project" value="UniProtKB-KW"/>
</dbReference>
<dbReference type="PANTHER" id="PTHR45528">
    <property type="entry name" value="SENSOR HISTIDINE KINASE CPXA"/>
    <property type="match status" value="1"/>
</dbReference>
<dbReference type="HOGENOM" id="CLU_000445_89_38_9"/>
<evidence type="ECO:0000256" key="3">
    <source>
        <dbReference type="ARBA" id="ARBA00012438"/>
    </source>
</evidence>
<feature type="transmembrane region" description="Helical" evidence="14">
    <location>
        <begin position="7"/>
        <end position="27"/>
    </location>
</feature>
<dbReference type="RefSeq" id="WP_008788720.1">
    <property type="nucleotide sequence ID" value="NZ_AKCB01000003.1"/>
</dbReference>
<evidence type="ECO:0000256" key="2">
    <source>
        <dbReference type="ARBA" id="ARBA00004651"/>
    </source>
</evidence>
<keyword evidence="5" id="KW-0597">Phosphoprotein</keyword>
<reference evidence="16 17" key="1">
    <citation type="submission" date="2010-12" db="EMBL/GenBank/DDBJ databases">
        <title>The Genome Sequence of Coprobacillus sp. strain 29_1.</title>
        <authorList>
            <consortium name="The Broad Institute Genome Sequencing Platform"/>
            <person name="Earl A."/>
            <person name="Ward D."/>
            <person name="Feldgarden M."/>
            <person name="Gevers D."/>
            <person name="Daigneault M."/>
            <person name="Sibley C.D."/>
            <person name="White A."/>
            <person name="Strauss J."/>
            <person name="Allen-Vercoe E."/>
            <person name="Young S.K."/>
            <person name="Zeng Q."/>
            <person name="Gargeya S."/>
            <person name="Fitzgerald M."/>
            <person name="Haas B."/>
            <person name="Abouelleil A."/>
            <person name="Alvarado L."/>
            <person name="Arachchi H.M."/>
            <person name="Berlin A."/>
            <person name="Brown A."/>
            <person name="Chapman S.B."/>
            <person name="Chen Z."/>
            <person name="Dunbar C."/>
            <person name="Freedman E."/>
            <person name="Gearin G."/>
            <person name="Gellesch M."/>
            <person name="Goldberg J."/>
            <person name="Griggs A."/>
            <person name="Gujja S."/>
            <person name="Heilman E."/>
            <person name="Heiman D."/>
            <person name="Howarth C."/>
            <person name="Larson L."/>
            <person name="Lui A."/>
            <person name="MacDonald P.J.P."/>
            <person name="Mehta T."/>
            <person name="Montmayeur A."/>
            <person name="Murphy C."/>
            <person name="Neiman D."/>
            <person name="Pearson M."/>
            <person name="Priest M."/>
            <person name="Roberts A."/>
            <person name="Saif S."/>
            <person name="Shea T."/>
            <person name="Shenoy N."/>
            <person name="Sisk P."/>
            <person name="Stolte C."/>
            <person name="Sykes S."/>
            <person name="White J."/>
            <person name="Yandava C."/>
            <person name="Nusbaum C."/>
            <person name="Birren B."/>
        </authorList>
    </citation>
    <scope>NUCLEOTIDE SEQUENCE [LARGE SCALE GENOMIC DNA]</scope>
    <source>
        <strain evidence="16 17">29_1</strain>
    </source>
</reference>
<keyword evidence="17" id="KW-1185">Reference proteome</keyword>
<sequence length="423" mass="49815">MKNYNRIIFCSIILYLFVAVVLGSFLFHSENQRNHFYRVEANRILSTLTDIQSIENINLDAYETIWKIDFLDKEISNQNVVKNFFQEDNANNIYIQPFYIHNDFLGYIKFIYKLPVFNIQKLILIAEISLFILEFFVLVVLIYMKKKLVEPFQRLSELPIQLAKGHLKGHIKEEKSRYLGRFMWGMGQLKDTLDVSRQRQIELMKEQKKMLLSLSHDIKTPLNLIKLYSKALEEDIYTNEQDKRNAVHQIGQKSQEIEKYVEEIIQSSREDILDLPVHNSEFYLQDLLSKVMNVYAEQCALRHIDLKLGDFENRLLKGDIERCQEVLENLFENAFKYGDGRRIEVSFYEEDYCQLIRLFSSGSTVTDNEFNHLFESFFRGTNAKGMKGSGLGLYICKELMQKMDGTIFAEKCEDGMAFIMVLR</sequence>
<name>E7GA22_9FIRM</name>
<dbReference type="PROSITE" id="PS50109">
    <property type="entry name" value="HIS_KIN"/>
    <property type="match status" value="1"/>
</dbReference>
<dbReference type="GO" id="GO:0000155">
    <property type="term" value="F:phosphorelay sensor kinase activity"/>
    <property type="evidence" value="ECO:0007669"/>
    <property type="project" value="InterPro"/>
</dbReference>
<organism evidence="16 17">
    <name type="scientific">Coprobacillus cateniformis</name>
    <dbReference type="NCBI Taxonomy" id="100884"/>
    <lineage>
        <taxon>Bacteria</taxon>
        <taxon>Bacillati</taxon>
        <taxon>Bacillota</taxon>
        <taxon>Erysipelotrichia</taxon>
        <taxon>Erysipelotrichales</taxon>
        <taxon>Coprobacillaceae</taxon>
        <taxon>Coprobacillus</taxon>
    </lineage>
</organism>
<evidence type="ECO:0000256" key="8">
    <source>
        <dbReference type="ARBA" id="ARBA00022741"/>
    </source>
</evidence>
<evidence type="ECO:0000259" key="15">
    <source>
        <dbReference type="PROSITE" id="PS50109"/>
    </source>
</evidence>
<dbReference type="EC" id="2.7.13.3" evidence="3"/>
<dbReference type="GeneID" id="78231213"/>
<evidence type="ECO:0000256" key="6">
    <source>
        <dbReference type="ARBA" id="ARBA00022679"/>
    </source>
</evidence>
<keyword evidence="13 14" id="KW-0472">Membrane</keyword>
<comment type="subcellular location">
    <subcellularLocation>
        <location evidence="2">Cell membrane</location>
        <topology evidence="2">Multi-pass membrane protein</topology>
    </subcellularLocation>
</comment>
<evidence type="ECO:0000256" key="11">
    <source>
        <dbReference type="ARBA" id="ARBA00022989"/>
    </source>
</evidence>
<evidence type="ECO:0000256" key="9">
    <source>
        <dbReference type="ARBA" id="ARBA00022777"/>
    </source>
</evidence>
<dbReference type="PANTHER" id="PTHR45528:SF1">
    <property type="entry name" value="SENSOR HISTIDINE KINASE CPXA"/>
    <property type="match status" value="1"/>
</dbReference>
<dbReference type="InterPro" id="IPR050398">
    <property type="entry name" value="HssS/ArlS-like"/>
</dbReference>
<dbReference type="SUPFAM" id="SSF47384">
    <property type="entry name" value="Homodimeric domain of signal transducing histidine kinase"/>
    <property type="match status" value="1"/>
</dbReference>
<keyword evidence="8" id="KW-0547">Nucleotide-binding</keyword>
<dbReference type="SMART" id="SM00388">
    <property type="entry name" value="HisKA"/>
    <property type="match status" value="1"/>
</dbReference>
<feature type="transmembrane region" description="Helical" evidence="14">
    <location>
        <begin position="122"/>
        <end position="144"/>
    </location>
</feature>
<keyword evidence="10" id="KW-0067">ATP-binding</keyword>
<comment type="catalytic activity">
    <reaction evidence="1">
        <text>ATP + protein L-histidine = ADP + protein N-phospho-L-histidine.</text>
        <dbReference type="EC" id="2.7.13.3"/>
    </reaction>
</comment>
<dbReference type="CDD" id="cd00082">
    <property type="entry name" value="HisKA"/>
    <property type="match status" value="1"/>
</dbReference>
<evidence type="ECO:0000256" key="1">
    <source>
        <dbReference type="ARBA" id="ARBA00000085"/>
    </source>
</evidence>
<dbReference type="GO" id="GO:0005886">
    <property type="term" value="C:plasma membrane"/>
    <property type="evidence" value="ECO:0007669"/>
    <property type="project" value="UniProtKB-SubCell"/>
</dbReference>
<gene>
    <name evidence="16" type="ORF">HMPREF9488_01612</name>
</gene>
<dbReference type="SMART" id="SM00387">
    <property type="entry name" value="HATPase_c"/>
    <property type="match status" value="1"/>
</dbReference>
<dbReference type="Pfam" id="PF02518">
    <property type="entry name" value="HATPase_c"/>
    <property type="match status" value="1"/>
</dbReference>
<evidence type="ECO:0000256" key="7">
    <source>
        <dbReference type="ARBA" id="ARBA00022692"/>
    </source>
</evidence>
<dbReference type="eggNOG" id="COG2205">
    <property type="taxonomic scope" value="Bacteria"/>
</dbReference>
<keyword evidence="11 14" id="KW-1133">Transmembrane helix</keyword>
<keyword evidence="4" id="KW-1003">Cell membrane</keyword>
<keyword evidence="12" id="KW-0902">Two-component regulatory system</keyword>
<evidence type="ECO:0000256" key="10">
    <source>
        <dbReference type="ARBA" id="ARBA00022840"/>
    </source>
</evidence>
<feature type="domain" description="Histidine kinase" evidence="15">
    <location>
        <begin position="213"/>
        <end position="423"/>
    </location>
</feature>
<dbReference type="Gene3D" id="1.10.287.130">
    <property type="match status" value="1"/>
</dbReference>
<dbReference type="Pfam" id="PF00512">
    <property type="entry name" value="HisKA"/>
    <property type="match status" value="1"/>
</dbReference>
<keyword evidence="6" id="KW-0808">Transferase</keyword>
<keyword evidence="7 14" id="KW-0812">Transmembrane</keyword>
<accession>E7GA22</accession>
<evidence type="ECO:0000313" key="17">
    <source>
        <dbReference type="Proteomes" id="UP000003157"/>
    </source>
</evidence>
<evidence type="ECO:0000256" key="13">
    <source>
        <dbReference type="ARBA" id="ARBA00023136"/>
    </source>
</evidence>
<comment type="caution">
    <text evidence="16">The sequence shown here is derived from an EMBL/GenBank/DDBJ whole genome shotgun (WGS) entry which is preliminary data.</text>
</comment>
<dbReference type="OrthoDB" id="9780718at2"/>
<evidence type="ECO:0000256" key="5">
    <source>
        <dbReference type="ARBA" id="ARBA00022553"/>
    </source>
</evidence>
<dbReference type="Gene3D" id="3.30.565.10">
    <property type="entry name" value="Histidine kinase-like ATPase, C-terminal domain"/>
    <property type="match status" value="1"/>
</dbReference>
<evidence type="ECO:0000256" key="4">
    <source>
        <dbReference type="ARBA" id="ARBA00022475"/>
    </source>
</evidence>
<dbReference type="InterPro" id="IPR005467">
    <property type="entry name" value="His_kinase_dom"/>
</dbReference>
<evidence type="ECO:0000313" key="16">
    <source>
        <dbReference type="EMBL" id="EFW05030.1"/>
    </source>
</evidence>
<dbReference type="InterPro" id="IPR036890">
    <property type="entry name" value="HATPase_C_sf"/>
</dbReference>
<dbReference type="STRING" id="100884.GCA_000269565_03455"/>
<keyword evidence="9" id="KW-0418">Kinase</keyword>
<dbReference type="SUPFAM" id="SSF55874">
    <property type="entry name" value="ATPase domain of HSP90 chaperone/DNA topoisomerase II/histidine kinase"/>
    <property type="match status" value="1"/>
</dbReference>
<dbReference type="Proteomes" id="UP000003157">
    <property type="component" value="Unassembled WGS sequence"/>
</dbReference>
<dbReference type="InterPro" id="IPR036097">
    <property type="entry name" value="HisK_dim/P_sf"/>
</dbReference>
<protein>
    <recommendedName>
        <fullName evidence="3">histidine kinase</fullName>
        <ecNumber evidence="3">2.7.13.3</ecNumber>
    </recommendedName>
</protein>
<dbReference type="InterPro" id="IPR003594">
    <property type="entry name" value="HATPase_dom"/>
</dbReference>
<evidence type="ECO:0000256" key="12">
    <source>
        <dbReference type="ARBA" id="ARBA00023012"/>
    </source>
</evidence>
<evidence type="ECO:0000256" key="14">
    <source>
        <dbReference type="SAM" id="Phobius"/>
    </source>
</evidence>